<evidence type="ECO:0000313" key="3">
    <source>
        <dbReference type="Proteomes" id="UP001432027"/>
    </source>
</evidence>
<feature type="compositionally biased region" description="Low complexity" evidence="1">
    <location>
        <begin position="27"/>
        <end position="37"/>
    </location>
</feature>
<dbReference type="EMBL" id="BTSX01000001">
    <property type="protein sequence ID" value="GMS80822.1"/>
    <property type="molecule type" value="Genomic_DNA"/>
</dbReference>
<gene>
    <name evidence="2" type="ORF">PENTCL1PPCAC_2997</name>
</gene>
<accession>A0AAV5SE38</accession>
<evidence type="ECO:0000313" key="2">
    <source>
        <dbReference type="EMBL" id="GMS80822.1"/>
    </source>
</evidence>
<comment type="caution">
    <text evidence="2">The sequence shown here is derived from an EMBL/GenBank/DDBJ whole genome shotgun (WGS) entry which is preliminary data.</text>
</comment>
<organism evidence="2 3">
    <name type="scientific">Pristionchus entomophagus</name>
    <dbReference type="NCBI Taxonomy" id="358040"/>
    <lineage>
        <taxon>Eukaryota</taxon>
        <taxon>Metazoa</taxon>
        <taxon>Ecdysozoa</taxon>
        <taxon>Nematoda</taxon>
        <taxon>Chromadorea</taxon>
        <taxon>Rhabditida</taxon>
        <taxon>Rhabditina</taxon>
        <taxon>Diplogasteromorpha</taxon>
        <taxon>Diplogasteroidea</taxon>
        <taxon>Neodiplogasteridae</taxon>
        <taxon>Pristionchus</taxon>
    </lineage>
</organism>
<reference evidence="2" key="1">
    <citation type="submission" date="2023-10" db="EMBL/GenBank/DDBJ databases">
        <title>Genome assembly of Pristionchus species.</title>
        <authorList>
            <person name="Yoshida K."/>
            <person name="Sommer R.J."/>
        </authorList>
    </citation>
    <scope>NUCLEOTIDE SEQUENCE</scope>
    <source>
        <strain evidence="2">RS0144</strain>
    </source>
</reference>
<proteinExistence type="predicted"/>
<dbReference type="Proteomes" id="UP001432027">
    <property type="component" value="Unassembled WGS sequence"/>
</dbReference>
<keyword evidence="3" id="KW-1185">Reference proteome</keyword>
<evidence type="ECO:0000256" key="1">
    <source>
        <dbReference type="SAM" id="MobiDB-lite"/>
    </source>
</evidence>
<dbReference type="AlphaFoldDB" id="A0AAV5SE38"/>
<protein>
    <submittedName>
        <fullName evidence="2">Uncharacterized protein</fullName>
    </submittedName>
</protein>
<feature type="non-terminal residue" evidence="2">
    <location>
        <position position="1"/>
    </location>
</feature>
<feature type="region of interest" description="Disordered" evidence="1">
    <location>
        <begin position="1"/>
        <end position="49"/>
    </location>
</feature>
<name>A0AAV5SE38_9BILA</name>
<sequence length="148" mass="16382">FRAPSRSVATSSSGGALPPLSPPPRHSPLVSSLSHPSLSPPSGHPSRSIVTRAIPEKSAYFKEYKSVPPLKPVPSLISGPPGTRPEPPNRSISDIEWFWFKPAQKYVDALNLSKRRIYAEPLPRFHFTEDHLRNSNLPFGTELVARRV</sequence>